<dbReference type="RefSeq" id="WP_425541956.1">
    <property type="nucleotide sequence ID" value="NZ_BAAACZ010000010.1"/>
</dbReference>
<dbReference type="Proteomes" id="UP001500740">
    <property type="component" value="Unassembled WGS sequence"/>
</dbReference>
<dbReference type="Gene3D" id="3.90.1750.20">
    <property type="entry name" value="Putative Large Serine Recombinase, Chain B, Domain 2"/>
    <property type="match status" value="1"/>
</dbReference>
<organism evidence="2 3">
    <name type="scientific">Alkalibacillus silvisoli</name>
    <dbReference type="NCBI Taxonomy" id="392823"/>
    <lineage>
        <taxon>Bacteria</taxon>
        <taxon>Bacillati</taxon>
        <taxon>Bacillota</taxon>
        <taxon>Bacilli</taxon>
        <taxon>Bacillales</taxon>
        <taxon>Bacillaceae</taxon>
        <taxon>Alkalibacillus</taxon>
    </lineage>
</organism>
<evidence type="ECO:0000313" key="3">
    <source>
        <dbReference type="Proteomes" id="UP001500740"/>
    </source>
</evidence>
<sequence length="98" mass="11433">MNKGIKLHYSGDLVQHRESSLSVTSEHRNFLPPEEHIVIKDAHPPIITREVFEAAQHMMNIRKRSNINQTKHLFTNFMSCADCGKGMWYRQNRKGNND</sequence>
<dbReference type="InterPro" id="IPR038109">
    <property type="entry name" value="DNA_bind_recomb_sf"/>
</dbReference>
<protein>
    <recommendedName>
        <fullName evidence="1">Recombinase domain-containing protein</fullName>
    </recommendedName>
</protein>
<name>A0ABP3JP42_9BACI</name>
<dbReference type="Pfam" id="PF07508">
    <property type="entry name" value="Recombinase"/>
    <property type="match status" value="1"/>
</dbReference>
<comment type="caution">
    <text evidence="2">The sequence shown here is derived from an EMBL/GenBank/DDBJ whole genome shotgun (WGS) entry which is preliminary data.</text>
</comment>
<gene>
    <name evidence="2" type="ORF">GCM10008935_14120</name>
</gene>
<accession>A0ABP3JP42</accession>
<dbReference type="EMBL" id="BAAACZ010000010">
    <property type="protein sequence ID" value="GAA0459994.1"/>
    <property type="molecule type" value="Genomic_DNA"/>
</dbReference>
<evidence type="ECO:0000313" key="2">
    <source>
        <dbReference type="EMBL" id="GAA0459994.1"/>
    </source>
</evidence>
<dbReference type="InterPro" id="IPR011109">
    <property type="entry name" value="DNA_bind_recombinase_dom"/>
</dbReference>
<feature type="domain" description="Recombinase" evidence="1">
    <location>
        <begin position="8"/>
        <end position="60"/>
    </location>
</feature>
<proteinExistence type="predicted"/>
<reference evidence="3" key="1">
    <citation type="journal article" date="2019" name="Int. J. Syst. Evol. Microbiol.">
        <title>The Global Catalogue of Microorganisms (GCM) 10K type strain sequencing project: providing services to taxonomists for standard genome sequencing and annotation.</title>
        <authorList>
            <consortium name="The Broad Institute Genomics Platform"/>
            <consortium name="The Broad Institute Genome Sequencing Center for Infectious Disease"/>
            <person name="Wu L."/>
            <person name="Ma J."/>
        </authorList>
    </citation>
    <scope>NUCLEOTIDE SEQUENCE [LARGE SCALE GENOMIC DNA]</scope>
    <source>
        <strain evidence="3">JCM 14193</strain>
    </source>
</reference>
<evidence type="ECO:0000259" key="1">
    <source>
        <dbReference type="Pfam" id="PF07508"/>
    </source>
</evidence>
<keyword evidence="3" id="KW-1185">Reference proteome</keyword>